<dbReference type="FunFam" id="3.40.50.720:FF:000047">
    <property type="entry name" value="NADP-dependent L-serine/L-allo-threonine dehydrogenase"/>
    <property type="match status" value="1"/>
</dbReference>
<dbReference type="InterPro" id="IPR002347">
    <property type="entry name" value="SDR_fam"/>
</dbReference>
<accession>M0MSD4</accession>
<dbReference type="PANTHER" id="PTHR43115:SF4">
    <property type="entry name" value="DEHYDROGENASE_REDUCTASE SDR FAMILY MEMBER 11"/>
    <property type="match status" value="1"/>
</dbReference>
<dbReference type="GO" id="GO:0016616">
    <property type="term" value="F:oxidoreductase activity, acting on the CH-OH group of donors, NAD or NADP as acceptor"/>
    <property type="evidence" value="ECO:0007669"/>
    <property type="project" value="UniProtKB-ARBA"/>
</dbReference>
<dbReference type="SUPFAM" id="SSF51735">
    <property type="entry name" value="NAD(P)-binding Rossmann-fold domains"/>
    <property type="match status" value="1"/>
</dbReference>
<keyword evidence="2" id="KW-0560">Oxidoreductase</keyword>
<comment type="caution">
    <text evidence="5">The sequence shown here is derived from an EMBL/GenBank/DDBJ whole genome shotgun (WGS) entry which is preliminary data.</text>
</comment>
<dbReference type="PRINTS" id="PR00080">
    <property type="entry name" value="SDRFAMILY"/>
</dbReference>
<proteinExistence type="inferred from homology"/>
<dbReference type="InParanoid" id="M0MSD4"/>
<dbReference type="STRING" id="1227455.C449_01491"/>
<feature type="domain" description="Ketoreductase" evidence="4">
    <location>
        <begin position="12"/>
        <end position="191"/>
    </location>
</feature>
<dbReference type="SMART" id="SM00822">
    <property type="entry name" value="PKS_KR"/>
    <property type="match status" value="1"/>
</dbReference>
<evidence type="ECO:0000256" key="2">
    <source>
        <dbReference type="ARBA" id="ARBA00023002"/>
    </source>
</evidence>
<sequence length="302" mass="32679">MTAEFGSELEGQVAIVTGASSGIGEATAKSLASRGASVVLAARRKDELDDLAAQIENEDGETLVVPTDITDDDDIDNLVETTTDEYGRIDILVNNAGLMPLTHIADADKETLRTTIDVNLTGLISLTHAVIPTMLDQESGHVVNLSSVVGRFLQANSSHYNAAKAGVKMFGDSLRLDVASEGIRVATIEPGAVSTELLEHIPDEDIKGGVEEYVGSMRALQPDDIARTIMFVVSQPEHMDINEVMIRPTDQVQPSPKDWPVNIPLVIVLNSIEPRDRYALSILHAIPDSHRKVCKPRYGFDC</sequence>
<dbReference type="EMBL" id="AOMD01000005">
    <property type="protein sequence ID" value="EMA47380.1"/>
    <property type="molecule type" value="Genomic_DNA"/>
</dbReference>
<protein>
    <submittedName>
        <fullName evidence="5">Short-chain dehydrogenase/reductase SDR</fullName>
    </submittedName>
</protein>
<dbReference type="InterPro" id="IPR020904">
    <property type="entry name" value="Sc_DH/Rdtase_CS"/>
</dbReference>
<keyword evidence="6" id="KW-1185">Reference proteome</keyword>
<evidence type="ECO:0000259" key="4">
    <source>
        <dbReference type="SMART" id="SM00822"/>
    </source>
</evidence>
<dbReference type="PRINTS" id="PR00081">
    <property type="entry name" value="GDHRDH"/>
</dbReference>
<dbReference type="Pfam" id="PF00106">
    <property type="entry name" value="adh_short"/>
    <property type="match status" value="1"/>
</dbReference>
<comment type="similarity">
    <text evidence="1 3">Belongs to the short-chain dehydrogenases/reductases (SDR) family.</text>
</comment>
<name>M0MSD4_9EURY</name>
<dbReference type="InterPro" id="IPR057326">
    <property type="entry name" value="KR_dom"/>
</dbReference>
<evidence type="ECO:0000256" key="1">
    <source>
        <dbReference type="ARBA" id="ARBA00006484"/>
    </source>
</evidence>
<dbReference type="PATRIC" id="fig|1227455.4.peg.308"/>
<dbReference type="PROSITE" id="PS00061">
    <property type="entry name" value="ADH_SHORT"/>
    <property type="match status" value="1"/>
</dbReference>
<dbReference type="AlphaFoldDB" id="M0MSD4"/>
<reference evidence="5 6" key="1">
    <citation type="journal article" date="2014" name="PLoS Genet.">
        <title>Phylogenetically driven sequencing of extremely halophilic archaea reveals strategies for static and dynamic osmo-response.</title>
        <authorList>
            <person name="Becker E.A."/>
            <person name="Seitzer P.M."/>
            <person name="Tritt A."/>
            <person name="Larsen D."/>
            <person name="Krusor M."/>
            <person name="Yao A.I."/>
            <person name="Wu D."/>
            <person name="Madern D."/>
            <person name="Eisen J.A."/>
            <person name="Darling A.E."/>
            <person name="Facciotti M.T."/>
        </authorList>
    </citation>
    <scope>NUCLEOTIDE SEQUENCE [LARGE SCALE GENOMIC DNA]</scope>
    <source>
        <strain evidence="5 6">DSM 5350</strain>
    </source>
</reference>
<organism evidence="5 6">
    <name type="scientific">Halococcus saccharolyticus DSM 5350</name>
    <dbReference type="NCBI Taxonomy" id="1227455"/>
    <lineage>
        <taxon>Archaea</taxon>
        <taxon>Methanobacteriati</taxon>
        <taxon>Methanobacteriota</taxon>
        <taxon>Stenosarchaea group</taxon>
        <taxon>Halobacteria</taxon>
        <taxon>Halobacteriales</taxon>
        <taxon>Halococcaceae</taxon>
        <taxon>Halococcus</taxon>
    </lineage>
</organism>
<dbReference type="OrthoDB" id="161871at2157"/>
<dbReference type="InterPro" id="IPR036291">
    <property type="entry name" value="NAD(P)-bd_dom_sf"/>
</dbReference>
<gene>
    <name evidence="5" type="ORF">C449_01491</name>
</gene>
<dbReference type="PANTHER" id="PTHR43115">
    <property type="entry name" value="DEHYDROGENASE/REDUCTASE SDR FAMILY MEMBER 11"/>
    <property type="match status" value="1"/>
</dbReference>
<evidence type="ECO:0000313" key="6">
    <source>
        <dbReference type="Proteomes" id="UP000011669"/>
    </source>
</evidence>
<evidence type="ECO:0000313" key="5">
    <source>
        <dbReference type="EMBL" id="EMA47380.1"/>
    </source>
</evidence>
<evidence type="ECO:0000256" key="3">
    <source>
        <dbReference type="RuleBase" id="RU000363"/>
    </source>
</evidence>
<dbReference type="Gene3D" id="3.40.50.720">
    <property type="entry name" value="NAD(P)-binding Rossmann-like Domain"/>
    <property type="match status" value="1"/>
</dbReference>
<dbReference type="Proteomes" id="UP000011669">
    <property type="component" value="Unassembled WGS sequence"/>
</dbReference>